<dbReference type="InterPro" id="IPR036388">
    <property type="entry name" value="WH-like_DNA-bd_sf"/>
</dbReference>
<dbReference type="PANTHER" id="PTHR30346">
    <property type="entry name" value="TRANSCRIPTIONAL DUAL REGULATOR HCAR-RELATED"/>
    <property type="match status" value="1"/>
</dbReference>
<name>A0AAJ2HLI9_9MICO</name>
<protein>
    <submittedName>
        <fullName evidence="6">LysR family transcriptional regulator</fullName>
    </submittedName>
</protein>
<feature type="domain" description="HTH lysR-type" evidence="5">
    <location>
        <begin position="9"/>
        <end position="61"/>
    </location>
</feature>
<dbReference type="SUPFAM" id="SSF53850">
    <property type="entry name" value="Periplasmic binding protein-like II"/>
    <property type="match status" value="1"/>
</dbReference>
<keyword evidence="2" id="KW-0805">Transcription regulation</keyword>
<evidence type="ECO:0000313" key="6">
    <source>
        <dbReference type="EMBL" id="MDS0246974.1"/>
    </source>
</evidence>
<dbReference type="PROSITE" id="PS50931">
    <property type="entry name" value="HTH_LYSR"/>
    <property type="match status" value="1"/>
</dbReference>
<dbReference type="AlphaFoldDB" id="A0AAJ2HLI9"/>
<dbReference type="SUPFAM" id="SSF46785">
    <property type="entry name" value="Winged helix' DNA-binding domain"/>
    <property type="match status" value="1"/>
</dbReference>
<dbReference type="Proteomes" id="UP001183582">
    <property type="component" value="Unassembled WGS sequence"/>
</dbReference>
<organism evidence="6 7">
    <name type="scientific">Microbacterium aurantiacum</name>
    <dbReference type="NCBI Taxonomy" id="162393"/>
    <lineage>
        <taxon>Bacteria</taxon>
        <taxon>Bacillati</taxon>
        <taxon>Actinomycetota</taxon>
        <taxon>Actinomycetes</taxon>
        <taxon>Micrococcales</taxon>
        <taxon>Microbacteriaceae</taxon>
        <taxon>Microbacterium</taxon>
    </lineage>
</organism>
<dbReference type="GeneID" id="301459637"/>
<dbReference type="PRINTS" id="PR00039">
    <property type="entry name" value="HTHLYSR"/>
</dbReference>
<dbReference type="GO" id="GO:0003700">
    <property type="term" value="F:DNA-binding transcription factor activity"/>
    <property type="evidence" value="ECO:0007669"/>
    <property type="project" value="InterPro"/>
</dbReference>
<evidence type="ECO:0000259" key="5">
    <source>
        <dbReference type="PROSITE" id="PS50931"/>
    </source>
</evidence>
<dbReference type="PANTHER" id="PTHR30346:SF17">
    <property type="entry name" value="LYSR FAMILY TRANSCRIPTIONAL REGULATOR"/>
    <property type="match status" value="1"/>
</dbReference>
<gene>
    <name evidence="6" type="ORF">KZC50_15355</name>
</gene>
<proteinExistence type="inferred from homology"/>
<dbReference type="InterPro" id="IPR036390">
    <property type="entry name" value="WH_DNA-bd_sf"/>
</dbReference>
<evidence type="ECO:0000256" key="4">
    <source>
        <dbReference type="ARBA" id="ARBA00023163"/>
    </source>
</evidence>
<dbReference type="CDD" id="cd08414">
    <property type="entry name" value="PBP2_LTTR_aromatics_like"/>
    <property type="match status" value="1"/>
</dbReference>
<dbReference type="RefSeq" id="WP_310892252.1">
    <property type="nucleotide sequence ID" value="NZ_BAAAGR010000009.1"/>
</dbReference>
<evidence type="ECO:0000256" key="1">
    <source>
        <dbReference type="ARBA" id="ARBA00009437"/>
    </source>
</evidence>
<dbReference type="Gene3D" id="3.40.190.10">
    <property type="entry name" value="Periplasmic binding protein-like II"/>
    <property type="match status" value="2"/>
</dbReference>
<comment type="caution">
    <text evidence="6">The sequence shown here is derived from an EMBL/GenBank/DDBJ whole genome shotgun (WGS) entry which is preliminary data.</text>
</comment>
<dbReference type="EMBL" id="JAHWXH010000005">
    <property type="protein sequence ID" value="MDS0246974.1"/>
    <property type="molecule type" value="Genomic_DNA"/>
</dbReference>
<evidence type="ECO:0000313" key="7">
    <source>
        <dbReference type="Proteomes" id="UP001183582"/>
    </source>
</evidence>
<keyword evidence="4" id="KW-0804">Transcription</keyword>
<dbReference type="Gene3D" id="1.10.10.10">
    <property type="entry name" value="Winged helix-like DNA-binding domain superfamily/Winged helix DNA-binding domain"/>
    <property type="match status" value="1"/>
</dbReference>
<dbReference type="GO" id="GO:0003677">
    <property type="term" value="F:DNA binding"/>
    <property type="evidence" value="ECO:0007669"/>
    <property type="project" value="UniProtKB-KW"/>
</dbReference>
<comment type="similarity">
    <text evidence="1">Belongs to the LysR transcriptional regulatory family.</text>
</comment>
<dbReference type="GO" id="GO:0032993">
    <property type="term" value="C:protein-DNA complex"/>
    <property type="evidence" value="ECO:0007669"/>
    <property type="project" value="TreeGrafter"/>
</dbReference>
<sequence length="299" mass="32627">MGELEMWRLQSFLVLAGELHFGRAAERLAVTQPTLSRQIQSLEAHVGVPLLVRGSHGVSLTEAGWELRREGERLVELSARAVDRTRRAARGDLGHVSVGFVGSAVETVVRCVATMHELHPDVAFTLSERSYSDPTSGLVGGDDDLVIARDLAADSDWQRVQLDVEQSYLVAASSHPISRCDRIDSADVEALDEVFISTRRWMNAWGFNPRRLYEVHSPQAALQLVGAGVGVALMPAGYQSLADDSVRFIPVNGMTSTLQAALPRRAPSPATRAFLRILVQGFEQPEQLLRAALLDCAPA</sequence>
<dbReference type="Pfam" id="PF03466">
    <property type="entry name" value="LysR_substrate"/>
    <property type="match status" value="1"/>
</dbReference>
<dbReference type="InterPro" id="IPR005119">
    <property type="entry name" value="LysR_subst-bd"/>
</dbReference>
<dbReference type="InterPro" id="IPR000847">
    <property type="entry name" value="LysR_HTH_N"/>
</dbReference>
<reference evidence="6 7" key="1">
    <citation type="submission" date="2021-06" db="EMBL/GenBank/DDBJ databases">
        <title>Genome-based taxonomic framework of Microbacterium strains isolated from marine environment, the description of four new species and reclassification of four preexisting species.</title>
        <authorList>
            <person name="Lee S.D."/>
            <person name="Kim S.-M."/>
            <person name="Byeon Y.-S."/>
            <person name="Yang H.L."/>
            <person name="Kim I.S."/>
        </authorList>
    </citation>
    <scope>NUCLEOTIDE SEQUENCE [LARGE SCALE GENOMIC DNA]</scope>
    <source>
        <strain evidence="6 7">KACC 20514</strain>
    </source>
</reference>
<evidence type="ECO:0000256" key="3">
    <source>
        <dbReference type="ARBA" id="ARBA00023125"/>
    </source>
</evidence>
<dbReference type="Pfam" id="PF00126">
    <property type="entry name" value="HTH_1"/>
    <property type="match status" value="1"/>
</dbReference>
<evidence type="ECO:0000256" key="2">
    <source>
        <dbReference type="ARBA" id="ARBA00023015"/>
    </source>
</evidence>
<accession>A0AAJ2HLI9</accession>
<keyword evidence="3" id="KW-0238">DNA-binding</keyword>